<gene>
    <name evidence="3" type="ORF">EF834_14435</name>
</gene>
<feature type="region of interest" description="Disordered" evidence="1">
    <location>
        <begin position="1"/>
        <end position="31"/>
    </location>
</feature>
<protein>
    <submittedName>
        <fullName evidence="3">Alpha/beta hydrolase</fullName>
    </submittedName>
</protein>
<dbReference type="AlphaFoldDB" id="A0A438ASX7"/>
<dbReference type="InterPro" id="IPR029058">
    <property type="entry name" value="AB_hydrolase_fold"/>
</dbReference>
<dbReference type="PRINTS" id="PR00111">
    <property type="entry name" value="ABHYDROLASE"/>
</dbReference>
<dbReference type="InterPro" id="IPR050471">
    <property type="entry name" value="AB_hydrolase"/>
</dbReference>
<dbReference type="PANTHER" id="PTHR43433">
    <property type="entry name" value="HYDROLASE, ALPHA/BETA FOLD FAMILY PROTEIN"/>
    <property type="match status" value="1"/>
</dbReference>
<dbReference type="OrthoDB" id="5422338at2"/>
<evidence type="ECO:0000256" key="1">
    <source>
        <dbReference type="SAM" id="MobiDB-lite"/>
    </source>
</evidence>
<dbReference type="GO" id="GO:0016787">
    <property type="term" value="F:hydrolase activity"/>
    <property type="evidence" value="ECO:0007669"/>
    <property type="project" value="UniProtKB-KW"/>
</dbReference>
<organism evidence="3 4">
    <name type="scientific">Rhodococcus spongiicola</name>
    <dbReference type="NCBI Taxonomy" id="2487352"/>
    <lineage>
        <taxon>Bacteria</taxon>
        <taxon>Bacillati</taxon>
        <taxon>Actinomycetota</taxon>
        <taxon>Actinomycetes</taxon>
        <taxon>Mycobacteriales</taxon>
        <taxon>Nocardiaceae</taxon>
        <taxon>Rhodococcus</taxon>
    </lineage>
</organism>
<dbReference type="PANTHER" id="PTHR43433:SF5">
    <property type="entry name" value="AB HYDROLASE-1 DOMAIN-CONTAINING PROTEIN"/>
    <property type="match status" value="1"/>
</dbReference>
<accession>A0A438ASX7</accession>
<dbReference type="RefSeq" id="WP_127948130.1">
    <property type="nucleotide sequence ID" value="NZ_RKLN01000005.1"/>
</dbReference>
<dbReference type="Pfam" id="PF12697">
    <property type="entry name" value="Abhydrolase_6"/>
    <property type="match status" value="1"/>
</dbReference>
<evidence type="ECO:0000313" key="3">
    <source>
        <dbReference type="EMBL" id="RVW01828.1"/>
    </source>
</evidence>
<name>A0A438ASX7_9NOCA</name>
<evidence type="ECO:0000259" key="2">
    <source>
        <dbReference type="Pfam" id="PF12697"/>
    </source>
</evidence>
<reference evidence="3 4" key="1">
    <citation type="submission" date="2018-11" db="EMBL/GenBank/DDBJ databases">
        <title>Rhodococcus spongicola sp. nov. and Rhodococcus xishaensis sp. nov. from marine sponges.</title>
        <authorList>
            <person name="Li L."/>
            <person name="Lin H.W."/>
        </authorList>
    </citation>
    <scope>NUCLEOTIDE SEQUENCE [LARGE SCALE GENOMIC DNA]</scope>
    <source>
        <strain evidence="3 4">LHW50502</strain>
    </source>
</reference>
<dbReference type="SUPFAM" id="SSF53474">
    <property type="entry name" value="alpha/beta-Hydrolases"/>
    <property type="match status" value="1"/>
</dbReference>
<dbReference type="Gene3D" id="3.40.50.1820">
    <property type="entry name" value="alpha/beta hydrolase"/>
    <property type="match status" value="1"/>
</dbReference>
<feature type="domain" description="AB hydrolase-1" evidence="2">
    <location>
        <begin position="67"/>
        <end position="311"/>
    </location>
</feature>
<evidence type="ECO:0000313" key="4">
    <source>
        <dbReference type="Proteomes" id="UP000284333"/>
    </source>
</evidence>
<comment type="caution">
    <text evidence="3">The sequence shown here is derived from an EMBL/GenBank/DDBJ whole genome shotgun (WGS) entry which is preliminary data.</text>
</comment>
<keyword evidence="3" id="KW-0378">Hydrolase</keyword>
<proteinExistence type="predicted"/>
<sequence>MAADRPRKAVSGVPGSGVPGSGVPGAQSNQDDVFATPRLEPEIIPVVSADGTELHVRVYGSPDADPIVFSHGWACSADYWNPQVNAFAEKYRVITYDLRGHGRSAMGDTPLAPDILGDDLAAVLAGTVRDGRKAAIVGHSMGGMSIVAWAGKYPEQVQQYASSVLLASTGTDSLVAETRVIPLPQRFPRIPVPVGRVILGSAMPMPASPVTARAIKYVAMAPGSTPAEVAFCARILTECHPRARGGWGAALSSLDITDGLKNLQVPTTVLVGAADRLTPPAHSRRLAQMLDDAENLERLVVLRGIGHMTSVEAVTDFNAEVERLRSLK</sequence>
<dbReference type="EMBL" id="RKLN01000005">
    <property type="protein sequence ID" value="RVW01828.1"/>
    <property type="molecule type" value="Genomic_DNA"/>
</dbReference>
<dbReference type="Proteomes" id="UP000284333">
    <property type="component" value="Unassembled WGS sequence"/>
</dbReference>
<keyword evidence="4" id="KW-1185">Reference proteome</keyword>
<feature type="compositionally biased region" description="Gly residues" evidence="1">
    <location>
        <begin position="14"/>
        <end position="23"/>
    </location>
</feature>
<dbReference type="InterPro" id="IPR000073">
    <property type="entry name" value="AB_hydrolase_1"/>
</dbReference>